<dbReference type="GO" id="GO:0010427">
    <property type="term" value="F:abscisic acid binding"/>
    <property type="evidence" value="ECO:0000318"/>
    <property type="project" value="GO_Central"/>
</dbReference>
<reference evidence="1 3" key="1">
    <citation type="journal article" date="2008" name="Science">
        <title>The Physcomitrella genome reveals evolutionary insights into the conquest of land by plants.</title>
        <authorList>
            <person name="Rensing S."/>
            <person name="Lang D."/>
            <person name="Zimmer A."/>
            <person name="Terry A."/>
            <person name="Salamov A."/>
            <person name="Shapiro H."/>
            <person name="Nishiyama T."/>
            <person name="Perroud P.-F."/>
            <person name="Lindquist E."/>
            <person name="Kamisugi Y."/>
            <person name="Tanahashi T."/>
            <person name="Sakakibara K."/>
            <person name="Fujita T."/>
            <person name="Oishi K."/>
            <person name="Shin-I T."/>
            <person name="Kuroki Y."/>
            <person name="Toyoda A."/>
            <person name="Suzuki Y."/>
            <person name="Hashimoto A."/>
            <person name="Yamaguchi K."/>
            <person name="Sugano A."/>
            <person name="Kohara Y."/>
            <person name="Fujiyama A."/>
            <person name="Anterola A."/>
            <person name="Aoki S."/>
            <person name="Ashton N."/>
            <person name="Barbazuk W.B."/>
            <person name="Barker E."/>
            <person name="Bennetzen J."/>
            <person name="Bezanilla M."/>
            <person name="Blankenship R."/>
            <person name="Cho S.H."/>
            <person name="Dutcher S."/>
            <person name="Estelle M."/>
            <person name="Fawcett J.A."/>
            <person name="Gundlach H."/>
            <person name="Hanada K."/>
            <person name="Heyl A."/>
            <person name="Hicks K.A."/>
            <person name="Hugh J."/>
            <person name="Lohr M."/>
            <person name="Mayer K."/>
            <person name="Melkozernov A."/>
            <person name="Murata T."/>
            <person name="Nelson D."/>
            <person name="Pils B."/>
            <person name="Prigge M."/>
            <person name="Reiss B."/>
            <person name="Renner T."/>
            <person name="Rombauts S."/>
            <person name="Rushton P."/>
            <person name="Sanderfoot A."/>
            <person name="Schween G."/>
            <person name="Shiu S.-H."/>
            <person name="Stueber K."/>
            <person name="Theodoulou F.L."/>
            <person name="Tu H."/>
            <person name="Van de Peer Y."/>
            <person name="Verrier P.J."/>
            <person name="Waters E."/>
            <person name="Wood A."/>
            <person name="Yang L."/>
            <person name="Cove D."/>
            <person name="Cuming A."/>
            <person name="Hasebe M."/>
            <person name="Lucas S."/>
            <person name="Mishler D.B."/>
            <person name="Reski R."/>
            <person name="Grigoriev I."/>
            <person name="Quatrano R.S."/>
            <person name="Boore J.L."/>
        </authorList>
    </citation>
    <scope>NUCLEOTIDE SEQUENCE [LARGE SCALE GENOMIC DNA]</scope>
    <source>
        <strain evidence="2 3">cv. Gransden 2004</strain>
    </source>
</reference>
<dbReference type="SUPFAM" id="SSF55961">
    <property type="entry name" value="Bet v1-like"/>
    <property type="match status" value="1"/>
</dbReference>
<dbReference type="InterPro" id="IPR050279">
    <property type="entry name" value="Plant_def-hormone_signal"/>
</dbReference>
<protein>
    <recommendedName>
        <fullName evidence="4">Bet v I/Major latex protein domain-containing protein</fullName>
    </recommendedName>
</protein>
<organism evidence="1">
    <name type="scientific">Physcomitrium patens</name>
    <name type="common">Spreading-leaved earth moss</name>
    <name type="synonym">Physcomitrella patens</name>
    <dbReference type="NCBI Taxonomy" id="3218"/>
    <lineage>
        <taxon>Eukaryota</taxon>
        <taxon>Viridiplantae</taxon>
        <taxon>Streptophyta</taxon>
        <taxon>Embryophyta</taxon>
        <taxon>Bryophyta</taxon>
        <taxon>Bryophytina</taxon>
        <taxon>Bryopsida</taxon>
        <taxon>Funariidae</taxon>
        <taxon>Funariales</taxon>
        <taxon>Funariaceae</taxon>
        <taxon>Physcomitrium</taxon>
    </lineage>
</organism>
<dbReference type="GO" id="GO:0004864">
    <property type="term" value="F:protein phosphatase inhibitor activity"/>
    <property type="evidence" value="ECO:0000318"/>
    <property type="project" value="GO_Central"/>
</dbReference>
<dbReference type="InParanoid" id="A0A2K1JDT9"/>
<evidence type="ECO:0000313" key="1">
    <source>
        <dbReference type="EMBL" id="PNR39688.1"/>
    </source>
</evidence>
<reference evidence="1 3" key="2">
    <citation type="journal article" date="2018" name="Plant J.">
        <title>The Physcomitrella patens chromosome-scale assembly reveals moss genome structure and evolution.</title>
        <authorList>
            <person name="Lang D."/>
            <person name="Ullrich K.K."/>
            <person name="Murat F."/>
            <person name="Fuchs J."/>
            <person name="Jenkins J."/>
            <person name="Haas F.B."/>
            <person name="Piednoel M."/>
            <person name="Gundlach H."/>
            <person name="Van Bel M."/>
            <person name="Meyberg R."/>
            <person name="Vives C."/>
            <person name="Morata J."/>
            <person name="Symeonidi A."/>
            <person name="Hiss M."/>
            <person name="Muchero W."/>
            <person name="Kamisugi Y."/>
            <person name="Saleh O."/>
            <person name="Blanc G."/>
            <person name="Decker E.L."/>
            <person name="van Gessel N."/>
            <person name="Grimwood J."/>
            <person name="Hayes R.D."/>
            <person name="Graham S.W."/>
            <person name="Gunter L.E."/>
            <person name="McDaniel S.F."/>
            <person name="Hoernstein S.N.W."/>
            <person name="Larsson A."/>
            <person name="Li F.W."/>
            <person name="Perroud P.F."/>
            <person name="Phillips J."/>
            <person name="Ranjan P."/>
            <person name="Rokshar D.S."/>
            <person name="Rothfels C.J."/>
            <person name="Schneider L."/>
            <person name="Shu S."/>
            <person name="Stevenson D.W."/>
            <person name="Thummler F."/>
            <person name="Tillich M."/>
            <person name="Villarreal Aguilar J.C."/>
            <person name="Widiez T."/>
            <person name="Wong G.K."/>
            <person name="Wymore A."/>
            <person name="Zhang Y."/>
            <person name="Zimmer A.D."/>
            <person name="Quatrano R.S."/>
            <person name="Mayer K.F.X."/>
            <person name="Goodstein D."/>
            <person name="Casacuberta J.M."/>
            <person name="Vandepoele K."/>
            <person name="Reski R."/>
            <person name="Cuming A.C."/>
            <person name="Tuskan G.A."/>
            <person name="Maumus F."/>
            <person name="Salse J."/>
            <person name="Schmutz J."/>
            <person name="Rensing S.A."/>
        </authorList>
    </citation>
    <scope>NUCLEOTIDE SEQUENCE [LARGE SCALE GENOMIC DNA]</scope>
    <source>
        <strain evidence="2 3">cv. Gransden 2004</strain>
    </source>
</reference>
<dbReference type="EnsemblPlants" id="Pp3c15_19950V3.1">
    <property type="protein sequence ID" value="PAC:32927946.CDS.1"/>
    <property type="gene ID" value="Pp3c15_19950"/>
</dbReference>
<dbReference type="OMA" id="EFLIRCN"/>
<proteinExistence type="predicted"/>
<dbReference type="PaxDb" id="3218-PP1S224_118V6.1"/>
<dbReference type="GO" id="GO:0009738">
    <property type="term" value="P:abscisic acid-activated signaling pathway"/>
    <property type="evidence" value="ECO:0000318"/>
    <property type="project" value="GO_Central"/>
</dbReference>
<dbReference type="Gene3D" id="3.30.530.20">
    <property type="match status" value="1"/>
</dbReference>
<sequence length="85" mass="9136">MGADGVGSIRELSLVSGIPATSSVELLETLDDENHVFSSRVLKGGHRLQNFRSVTSLHEQQINGRLATTVLESYVVDVPDGSSRV</sequence>
<dbReference type="EMBL" id="ABEU02000015">
    <property type="protein sequence ID" value="PNR39688.1"/>
    <property type="molecule type" value="Genomic_DNA"/>
</dbReference>
<gene>
    <name evidence="1" type="ORF">PHYPA_019967</name>
</gene>
<dbReference type="Gramene" id="Pp3c15_19950V3.2">
    <property type="protein sequence ID" value="PAC:32927947.CDS.1"/>
    <property type="gene ID" value="Pp3c15_19950"/>
</dbReference>
<dbReference type="Gramene" id="Pp3c15_19950V3.1">
    <property type="protein sequence ID" value="PAC:32927946.CDS.1"/>
    <property type="gene ID" value="Pp3c15_19950"/>
</dbReference>
<dbReference type="GO" id="GO:0038023">
    <property type="term" value="F:signaling receptor activity"/>
    <property type="evidence" value="ECO:0000318"/>
    <property type="project" value="GO_Central"/>
</dbReference>
<dbReference type="GO" id="GO:0005634">
    <property type="term" value="C:nucleus"/>
    <property type="evidence" value="ECO:0000318"/>
    <property type="project" value="GO_Central"/>
</dbReference>
<evidence type="ECO:0008006" key="4">
    <source>
        <dbReference type="Google" id="ProtNLM"/>
    </source>
</evidence>
<keyword evidence="3" id="KW-1185">Reference proteome</keyword>
<accession>A0A2K1JDT9</accession>
<dbReference type="PANTHER" id="PTHR31213">
    <property type="entry name" value="OS08G0374000 PROTEIN-RELATED"/>
    <property type="match status" value="1"/>
</dbReference>
<dbReference type="AlphaFoldDB" id="A0A2K1JDT9"/>
<dbReference type="Proteomes" id="UP000006727">
    <property type="component" value="Chromosome 15"/>
</dbReference>
<dbReference type="InterPro" id="IPR023393">
    <property type="entry name" value="START-like_dom_sf"/>
</dbReference>
<evidence type="ECO:0000313" key="3">
    <source>
        <dbReference type="Proteomes" id="UP000006727"/>
    </source>
</evidence>
<dbReference type="EnsemblPlants" id="Pp3c15_19950V3.2">
    <property type="protein sequence ID" value="PAC:32927947.CDS.1"/>
    <property type="gene ID" value="Pp3c15_19950"/>
</dbReference>
<dbReference type="PANTHER" id="PTHR31213:SF138">
    <property type="entry name" value="ABSCISIC ACID RECEPTOR PYL6"/>
    <property type="match status" value="1"/>
</dbReference>
<evidence type="ECO:0000313" key="2">
    <source>
        <dbReference type="EnsemblPlants" id="PAC:32927946.CDS.1"/>
    </source>
</evidence>
<name>A0A2K1JDT9_PHYPA</name>
<reference evidence="2" key="3">
    <citation type="submission" date="2020-12" db="UniProtKB">
        <authorList>
            <consortium name="EnsemblPlants"/>
        </authorList>
    </citation>
    <scope>IDENTIFICATION</scope>
</reference>
<dbReference type="GO" id="GO:0005737">
    <property type="term" value="C:cytoplasm"/>
    <property type="evidence" value="ECO:0000318"/>
    <property type="project" value="GO_Central"/>
</dbReference>